<dbReference type="EMBL" id="JARKHS020022767">
    <property type="protein sequence ID" value="KAK8769314.1"/>
    <property type="molecule type" value="Genomic_DNA"/>
</dbReference>
<organism evidence="1 2">
    <name type="scientific">Amblyomma americanum</name>
    <name type="common">Lone star tick</name>
    <dbReference type="NCBI Taxonomy" id="6943"/>
    <lineage>
        <taxon>Eukaryota</taxon>
        <taxon>Metazoa</taxon>
        <taxon>Ecdysozoa</taxon>
        <taxon>Arthropoda</taxon>
        <taxon>Chelicerata</taxon>
        <taxon>Arachnida</taxon>
        <taxon>Acari</taxon>
        <taxon>Parasitiformes</taxon>
        <taxon>Ixodida</taxon>
        <taxon>Ixodoidea</taxon>
        <taxon>Ixodidae</taxon>
        <taxon>Amblyomminae</taxon>
        <taxon>Amblyomma</taxon>
    </lineage>
</organism>
<keyword evidence="2" id="KW-1185">Reference proteome</keyword>
<evidence type="ECO:0000313" key="2">
    <source>
        <dbReference type="Proteomes" id="UP001321473"/>
    </source>
</evidence>
<comment type="caution">
    <text evidence="1">The sequence shown here is derived from an EMBL/GenBank/DDBJ whole genome shotgun (WGS) entry which is preliminary data.</text>
</comment>
<protein>
    <submittedName>
        <fullName evidence="1">Uncharacterized protein</fullName>
    </submittedName>
</protein>
<dbReference type="Proteomes" id="UP001321473">
    <property type="component" value="Unassembled WGS sequence"/>
</dbReference>
<gene>
    <name evidence="1" type="ORF">V5799_014220</name>
</gene>
<accession>A0AAQ4E3N6</accession>
<dbReference type="AlphaFoldDB" id="A0AAQ4E3N6"/>
<name>A0AAQ4E3N6_AMBAM</name>
<sequence>MSVKTHFPCPTECINITLNNVLDIADCLGGNTDYCDNPLTPVTTVVNKFTSCALQGIIKYGSTDGILSALQGVGAILLNSLGLSDVVPSTTTSGPWLATSETCKDPIHINTGDIGLLGKCVDDLAVLCQGGEVAEDDVYQELFETLECLLNTLSKRDLRKIALGQICTIVEGFEELDIGIDIVTLLTSSATGLLGGITCG</sequence>
<reference evidence="1 2" key="1">
    <citation type="journal article" date="2023" name="Arcadia Sci">
        <title>De novo assembly of a long-read Amblyomma americanum tick genome.</title>
        <authorList>
            <person name="Chou S."/>
            <person name="Poskanzer K.E."/>
            <person name="Rollins M."/>
            <person name="Thuy-Boun P.S."/>
        </authorList>
    </citation>
    <scope>NUCLEOTIDE SEQUENCE [LARGE SCALE GENOMIC DNA]</scope>
    <source>
        <strain evidence="1">F_SG_1</strain>
        <tissue evidence="1">Salivary glands</tissue>
    </source>
</reference>
<proteinExistence type="predicted"/>
<evidence type="ECO:0000313" key="1">
    <source>
        <dbReference type="EMBL" id="KAK8769314.1"/>
    </source>
</evidence>